<feature type="domain" description="Aminoglycoside phosphotransferase" evidence="2">
    <location>
        <begin position="33"/>
        <end position="268"/>
    </location>
</feature>
<dbReference type="EMBL" id="JAMQGP010000003">
    <property type="protein sequence ID" value="MCM2679685.1"/>
    <property type="molecule type" value="Genomic_DNA"/>
</dbReference>
<dbReference type="Proteomes" id="UP001165393">
    <property type="component" value="Unassembled WGS sequence"/>
</dbReference>
<organism evidence="3 4">
    <name type="scientific">Echinimonas agarilytica</name>
    <dbReference type="NCBI Taxonomy" id="1215918"/>
    <lineage>
        <taxon>Bacteria</taxon>
        <taxon>Pseudomonadati</taxon>
        <taxon>Pseudomonadota</taxon>
        <taxon>Gammaproteobacteria</taxon>
        <taxon>Alteromonadales</taxon>
        <taxon>Echinimonadaceae</taxon>
        <taxon>Echinimonas</taxon>
    </lineage>
</organism>
<evidence type="ECO:0000313" key="4">
    <source>
        <dbReference type="Proteomes" id="UP001165393"/>
    </source>
</evidence>
<evidence type="ECO:0000259" key="2">
    <source>
        <dbReference type="Pfam" id="PF01636"/>
    </source>
</evidence>
<protein>
    <submittedName>
        <fullName evidence="3">Phosphotransferase</fullName>
    </submittedName>
</protein>
<dbReference type="InterPro" id="IPR011009">
    <property type="entry name" value="Kinase-like_dom_sf"/>
</dbReference>
<gene>
    <name evidence="3" type="ORF">NAF29_08400</name>
</gene>
<keyword evidence="4" id="KW-1185">Reference proteome</keyword>
<proteinExistence type="inferred from homology"/>
<name>A0AA41W6D6_9GAMM</name>
<dbReference type="GO" id="GO:0004413">
    <property type="term" value="F:homoserine kinase activity"/>
    <property type="evidence" value="ECO:0007669"/>
    <property type="project" value="TreeGrafter"/>
</dbReference>
<dbReference type="Pfam" id="PF01636">
    <property type="entry name" value="APH"/>
    <property type="match status" value="1"/>
</dbReference>
<dbReference type="PANTHER" id="PTHR21064:SF6">
    <property type="entry name" value="AMINOGLYCOSIDE PHOSPHOTRANSFERASE DOMAIN-CONTAINING PROTEIN"/>
    <property type="match status" value="1"/>
</dbReference>
<dbReference type="AlphaFoldDB" id="A0AA41W6D6"/>
<dbReference type="SUPFAM" id="SSF56112">
    <property type="entry name" value="Protein kinase-like (PK-like)"/>
    <property type="match status" value="1"/>
</dbReference>
<dbReference type="RefSeq" id="WP_251261126.1">
    <property type="nucleotide sequence ID" value="NZ_JAMQGP010000003.1"/>
</dbReference>
<reference evidence="3 4" key="1">
    <citation type="journal article" date="2013" name="Antonie Van Leeuwenhoek">
        <title>Echinimonas agarilytica gen. nov., sp. nov., a new gammaproteobacterium isolated from the sea urchin Strongylocentrotus intermedius.</title>
        <authorList>
            <person name="Nedashkovskaya O.I."/>
            <person name="Stenkova A.M."/>
            <person name="Zhukova N.V."/>
            <person name="Van Trappen S."/>
            <person name="Lee J.S."/>
            <person name="Kim S.B."/>
        </authorList>
    </citation>
    <scope>NUCLEOTIDE SEQUENCE [LARGE SCALE GENOMIC DNA]</scope>
    <source>
        <strain evidence="3 4">KMM 6351</strain>
    </source>
</reference>
<dbReference type="InterPro" id="IPR050249">
    <property type="entry name" value="Pseudomonas-type_ThrB"/>
</dbReference>
<sequence length="351" mass="39918">MATPILKRLEDVLQHYGLEPQANIEICATSGVNEIFFVQTQRGKIALKHHIQNNSMSRLHQEAEFALKLHQNGCPTPRVIANKNGQPVTEYRRSELYIASEFIKGNTFPEGERITDEHIRNLSLGLATFHQVGQDFALNSTSQQICSYNLSGLTNKLMTYRCELHTLEQSNACANAMLNLMHSAMPMAMGLSRMLTPELIKKCQKTNILGSFHRSNFLCDDDAKLVACLGLDDARKDLRIYDLFQFALYCVEQGHGQRESRASREDGWRHCLKLIIGTYSERQPLTKEELECLPALVQVHFLQRLAEHQFDVTDRGFDLVMVKLQKTMAYLDSDTQALTDICFEILSAEYA</sequence>
<dbReference type="Gene3D" id="3.30.200.20">
    <property type="entry name" value="Phosphorylase Kinase, domain 1"/>
    <property type="match status" value="1"/>
</dbReference>
<comment type="caution">
    <text evidence="3">The sequence shown here is derived from an EMBL/GenBank/DDBJ whole genome shotgun (WGS) entry which is preliminary data.</text>
</comment>
<comment type="similarity">
    <text evidence="1">Belongs to the pseudomonas-type ThrB family.</text>
</comment>
<dbReference type="GO" id="GO:0009088">
    <property type="term" value="P:threonine biosynthetic process"/>
    <property type="evidence" value="ECO:0007669"/>
    <property type="project" value="TreeGrafter"/>
</dbReference>
<accession>A0AA41W6D6</accession>
<dbReference type="Gene3D" id="3.90.1200.10">
    <property type="match status" value="1"/>
</dbReference>
<evidence type="ECO:0000313" key="3">
    <source>
        <dbReference type="EMBL" id="MCM2679685.1"/>
    </source>
</evidence>
<evidence type="ECO:0000256" key="1">
    <source>
        <dbReference type="ARBA" id="ARBA00038240"/>
    </source>
</evidence>
<dbReference type="PANTHER" id="PTHR21064">
    <property type="entry name" value="AMINOGLYCOSIDE PHOSPHOTRANSFERASE DOMAIN-CONTAINING PROTEIN-RELATED"/>
    <property type="match status" value="1"/>
</dbReference>
<dbReference type="InterPro" id="IPR002575">
    <property type="entry name" value="Aminoglycoside_PTrfase"/>
</dbReference>